<keyword evidence="7 14" id="KW-0418">Kinase</keyword>
<feature type="region of interest" description="Disordered" evidence="15">
    <location>
        <begin position="885"/>
        <end position="917"/>
    </location>
</feature>
<dbReference type="PROSITE" id="PS00107">
    <property type="entry name" value="PROTEIN_KINASE_ATP"/>
    <property type="match status" value="1"/>
</dbReference>
<dbReference type="Pfam" id="PF00954">
    <property type="entry name" value="S_locus_glycop"/>
    <property type="match status" value="1"/>
</dbReference>
<dbReference type="EC" id="2.7.11.1" evidence="14"/>
<comment type="subcellular location">
    <subcellularLocation>
        <location evidence="1">Membrane</location>
        <topology evidence="1">Single-pass type I membrane protein</topology>
    </subcellularLocation>
</comment>
<evidence type="ECO:0000256" key="5">
    <source>
        <dbReference type="ARBA" id="ARBA00022729"/>
    </source>
</evidence>
<name>R7W886_AEGTA</name>
<dbReference type="SMART" id="SM00473">
    <property type="entry name" value="PAN_AP"/>
    <property type="match status" value="1"/>
</dbReference>
<evidence type="ECO:0000256" key="7">
    <source>
        <dbReference type="ARBA" id="ARBA00022777"/>
    </source>
</evidence>
<keyword evidence="9" id="KW-1015">Disulfide bond</keyword>
<dbReference type="GO" id="GO:0016020">
    <property type="term" value="C:membrane"/>
    <property type="evidence" value="ECO:0007669"/>
    <property type="project" value="UniProtKB-SubCell"/>
</dbReference>
<dbReference type="InterPro" id="IPR000719">
    <property type="entry name" value="Prot_kinase_dom"/>
</dbReference>
<dbReference type="InterPro" id="IPR008271">
    <property type="entry name" value="Ser/Thr_kinase_AS"/>
</dbReference>
<comment type="catalytic activity">
    <reaction evidence="12 14">
        <text>L-threonyl-[protein] + ATP = O-phospho-L-threonyl-[protein] + ADP + H(+)</text>
        <dbReference type="Rhea" id="RHEA:46608"/>
        <dbReference type="Rhea" id="RHEA-COMP:11060"/>
        <dbReference type="Rhea" id="RHEA-COMP:11605"/>
        <dbReference type="ChEBI" id="CHEBI:15378"/>
        <dbReference type="ChEBI" id="CHEBI:30013"/>
        <dbReference type="ChEBI" id="CHEBI:30616"/>
        <dbReference type="ChEBI" id="CHEBI:61977"/>
        <dbReference type="ChEBI" id="CHEBI:456216"/>
        <dbReference type="EC" id="2.7.11.1"/>
    </reaction>
</comment>
<dbReference type="CDD" id="cd01098">
    <property type="entry name" value="PAN_AP_plant"/>
    <property type="match status" value="1"/>
</dbReference>
<dbReference type="GO" id="GO:0048544">
    <property type="term" value="P:recognition of pollen"/>
    <property type="evidence" value="ECO:0007669"/>
    <property type="project" value="InterPro"/>
</dbReference>
<comment type="similarity">
    <text evidence="14">Belongs to the protein kinase superfamily. Ser/Thr protein kinase family.</text>
</comment>
<organism evidence="16">
    <name type="scientific">Aegilops tauschii</name>
    <name type="common">Tausch's goatgrass</name>
    <name type="synonym">Aegilops squarrosa</name>
    <dbReference type="NCBI Taxonomy" id="37682"/>
    <lineage>
        <taxon>Eukaryota</taxon>
        <taxon>Viridiplantae</taxon>
        <taxon>Streptophyta</taxon>
        <taxon>Embryophyta</taxon>
        <taxon>Tracheophyta</taxon>
        <taxon>Spermatophyta</taxon>
        <taxon>Magnoliopsida</taxon>
        <taxon>Liliopsida</taxon>
        <taxon>Poales</taxon>
        <taxon>Poaceae</taxon>
        <taxon>BOP clade</taxon>
        <taxon>Pooideae</taxon>
        <taxon>Triticodae</taxon>
        <taxon>Triticeae</taxon>
        <taxon>Triticinae</taxon>
        <taxon>Aegilops</taxon>
    </lineage>
</organism>
<dbReference type="Gene3D" id="3.30.200.20">
    <property type="entry name" value="Phosphorylase Kinase, domain 1"/>
    <property type="match status" value="1"/>
</dbReference>
<evidence type="ECO:0000256" key="13">
    <source>
        <dbReference type="ARBA" id="ARBA00048679"/>
    </source>
</evidence>
<reference evidence="16" key="1">
    <citation type="submission" date="2015-06" db="UniProtKB">
        <authorList>
            <consortium name="EnsemblPlants"/>
        </authorList>
    </citation>
    <scope>IDENTIFICATION</scope>
</reference>
<evidence type="ECO:0000256" key="3">
    <source>
        <dbReference type="ARBA" id="ARBA00022536"/>
    </source>
</evidence>
<keyword evidence="6 14" id="KW-0547">Nucleotide-binding</keyword>
<keyword evidence="3" id="KW-0245">EGF-like domain</keyword>
<dbReference type="GO" id="GO:0005524">
    <property type="term" value="F:ATP binding"/>
    <property type="evidence" value="ECO:0007669"/>
    <property type="project" value="UniProtKB-UniRule"/>
</dbReference>
<keyword evidence="8 14" id="KW-0067">ATP-binding</keyword>
<keyword evidence="2 14" id="KW-0723">Serine/threonine-protein kinase</keyword>
<evidence type="ECO:0000256" key="6">
    <source>
        <dbReference type="ARBA" id="ARBA00022741"/>
    </source>
</evidence>
<dbReference type="FunFam" id="1.10.510.10:FF:001023">
    <property type="entry name" value="Os07g0541700 protein"/>
    <property type="match status" value="1"/>
</dbReference>
<dbReference type="InterPro" id="IPR036426">
    <property type="entry name" value="Bulb-type_lectin_dom_sf"/>
</dbReference>
<dbReference type="Gene3D" id="2.90.10.10">
    <property type="entry name" value="Bulb-type lectin domain"/>
    <property type="match status" value="1"/>
</dbReference>
<evidence type="ECO:0000256" key="12">
    <source>
        <dbReference type="ARBA" id="ARBA00047899"/>
    </source>
</evidence>
<protein>
    <recommendedName>
        <fullName evidence="14">Receptor-like serine/threonine-protein kinase</fullName>
        <ecNumber evidence="14">2.7.11.1</ecNumber>
    </recommendedName>
</protein>
<dbReference type="SUPFAM" id="SSF56112">
    <property type="entry name" value="Protein kinase-like (PK-like)"/>
    <property type="match status" value="1"/>
</dbReference>
<evidence type="ECO:0000256" key="4">
    <source>
        <dbReference type="ARBA" id="ARBA00022679"/>
    </source>
</evidence>
<evidence type="ECO:0000256" key="2">
    <source>
        <dbReference type="ARBA" id="ARBA00022527"/>
    </source>
</evidence>
<dbReference type="GO" id="GO:0004674">
    <property type="term" value="F:protein serine/threonine kinase activity"/>
    <property type="evidence" value="ECO:0007669"/>
    <property type="project" value="UniProtKB-KW"/>
</dbReference>
<dbReference type="SUPFAM" id="SSF51110">
    <property type="entry name" value="alpha-D-mannose-specific plant lectins"/>
    <property type="match status" value="1"/>
</dbReference>
<dbReference type="PIRSF" id="PIRSF000641">
    <property type="entry name" value="SRK"/>
    <property type="match status" value="1"/>
</dbReference>
<dbReference type="PANTHER" id="PTHR32444">
    <property type="entry name" value="BULB-TYPE LECTIN DOMAIN-CONTAINING PROTEIN"/>
    <property type="match status" value="1"/>
</dbReference>
<evidence type="ECO:0000256" key="1">
    <source>
        <dbReference type="ARBA" id="ARBA00004479"/>
    </source>
</evidence>
<dbReference type="FunFam" id="2.90.10.10:FF:000005">
    <property type="entry name" value="G-type lectin S-receptor-like serine/threonine-protein kinase"/>
    <property type="match status" value="1"/>
</dbReference>
<evidence type="ECO:0000313" key="16">
    <source>
        <dbReference type="EnsemblPlants" id="EMT18202"/>
    </source>
</evidence>
<dbReference type="ExpressionAtlas" id="R7W886">
    <property type="expression patterns" value="baseline"/>
</dbReference>
<evidence type="ECO:0000256" key="9">
    <source>
        <dbReference type="ARBA" id="ARBA00023157"/>
    </source>
</evidence>
<dbReference type="PROSITE" id="PS50927">
    <property type="entry name" value="BULB_LECTIN"/>
    <property type="match status" value="1"/>
</dbReference>
<dbReference type="InterPro" id="IPR024171">
    <property type="entry name" value="SRK-like_kinase"/>
</dbReference>
<dbReference type="InterPro" id="IPR011009">
    <property type="entry name" value="Kinase-like_dom_sf"/>
</dbReference>
<evidence type="ECO:0000256" key="10">
    <source>
        <dbReference type="ARBA" id="ARBA00023170"/>
    </source>
</evidence>
<evidence type="ECO:0000256" key="8">
    <source>
        <dbReference type="ARBA" id="ARBA00022840"/>
    </source>
</evidence>
<dbReference type="PROSITE" id="PS50948">
    <property type="entry name" value="PAN"/>
    <property type="match status" value="1"/>
</dbReference>
<dbReference type="AlphaFoldDB" id="R7W886"/>
<keyword evidence="10" id="KW-0675">Receptor</keyword>
<evidence type="ECO:0000256" key="14">
    <source>
        <dbReference type="PIRNR" id="PIRNR000641"/>
    </source>
</evidence>
<dbReference type="Pfam" id="PF01453">
    <property type="entry name" value="B_lectin"/>
    <property type="match status" value="1"/>
</dbReference>
<dbReference type="InterPro" id="IPR017441">
    <property type="entry name" value="Protein_kinase_ATP_BS"/>
</dbReference>
<dbReference type="PROSITE" id="PS50011">
    <property type="entry name" value="PROTEIN_KINASE_DOM"/>
    <property type="match status" value="1"/>
</dbReference>
<keyword evidence="4 14" id="KW-0808">Transferase</keyword>
<sequence length="917" mass="100730">MGCAWPRRWWKVVPAPDGRRRFQSEPPDASSASDIQGIHPSSGCSDPHPTRLDLEVLTNELAKNSKLRPQIASKVLFSVSASAANPESDILDKGRNITDGETLVSPGGSFTLGFFPPGVLGKRYLGIWFSMDEDAICWVANRDHPLTDARGVLVISDTRSLLLIDSSGQVVWSSNTTGTASTTVQLLESGNLVSRDGNASGAITWQSFDHPSNTLLPGMKIGKNLWTGEEWYLTSWRSADDPATGNFRYITDTEGVPQNVMLDGGKRIYRTGPWNGLWFSGVTEMGTYSDMFIYRLTSSPSEITYGYVAKAGTPFSRLVLTDDGLFRRLVWDTSSRAWKIFFQGPRDICDQYGRCGAFGLCNASAPSTSFCSCVRGFSPASPVQWKMRDTSNGCRRNVTLDCGNGISTTDGFVVMQGVKLPDTHNASVDASITLEECRTRCLANCSCLAYAPLDLKGGGTGTGCIIWREDLMDLRHVDGGQSLFLRSAKSELATKAVNSKDVHHLSVGRFGPDLRIQQHMRNLWGIEREGENREGQDQEADRYMSHVGDGNLRRRRIAYLQKGQMRQVDNPPRVVHNAPRVVDNVAPDSHPPNLALLTTSFPAVGLPAVVQATGNFSEANIIGKGGFSVIYKGELDGYGTVAVKRLKQDSLSEKIKGDYAREIVLMSRFTHANLVKLLCYCQENAECILVYEFMRNRSLNLYIFGEDSSLRSLLNWAQRVKIIRGIAVGLEWLHGEGVIHRDLKPGNILLNDTLEPKIADFGTAKTLIEDPTNQTLVQTAGYVAPEYAGEGTLTDKCDVYSFGVVLLEIVRGKRKKDEPAFLPQVWESWKQCEIGELLDPQVGEPEEAFSVLARCIHIGLHCVQHLPEQRPAMPDVVAMLTNTGTHLPMPSNPTANIGAGPRAQPISDGTPGPSRTL</sequence>
<feature type="region of interest" description="Disordered" evidence="15">
    <location>
        <begin position="17"/>
        <end position="49"/>
    </location>
</feature>
<accession>R7W886</accession>
<dbReference type="Pfam" id="PF00069">
    <property type="entry name" value="Pkinase"/>
    <property type="match status" value="1"/>
</dbReference>
<proteinExistence type="inferred from homology"/>
<dbReference type="InterPro" id="IPR001480">
    <property type="entry name" value="Bulb-type_lectin_dom"/>
</dbReference>
<dbReference type="InterPro" id="IPR000858">
    <property type="entry name" value="S_locus_glycoprot_dom"/>
</dbReference>
<dbReference type="InterPro" id="IPR003609">
    <property type="entry name" value="Pan_app"/>
</dbReference>
<dbReference type="PANTHER" id="PTHR32444:SF236">
    <property type="entry name" value="D-MANNOSE BINDING LECTIN FAMILY PROTEIN, EXPRESSED"/>
    <property type="match status" value="1"/>
</dbReference>
<dbReference type="EnsemblPlants" id="EMT18202">
    <property type="protein sequence ID" value="EMT18202"/>
    <property type="gene ID" value="F775_03293"/>
</dbReference>
<dbReference type="CDD" id="cd00028">
    <property type="entry name" value="B_lectin"/>
    <property type="match status" value="1"/>
</dbReference>
<dbReference type="SMART" id="SM00220">
    <property type="entry name" value="S_TKc"/>
    <property type="match status" value="1"/>
</dbReference>
<dbReference type="Gene3D" id="1.10.510.10">
    <property type="entry name" value="Transferase(Phosphotransferase) domain 1"/>
    <property type="match status" value="1"/>
</dbReference>
<dbReference type="PROSITE" id="PS00108">
    <property type="entry name" value="PROTEIN_KINASE_ST"/>
    <property type="match status" value="1"/>
</dbReference>
<dbReference type="SMART" id="SM00108">
    <property type="entry name" value="B_lectin"/>
    <property type="match status" value="1"/>
</dbReference>
<dbReference type="Pfam" id="PF08276">
    <property type="entry name" value="PAN_2"/>
    <property type="match status" value="1"/>
</dbReference>
<evidence type="ECO:0000256" key="15">
    <source>
        <dbReference type="SAM" id="MobiDB-lite"/>
    </source>
</evidence>
<keyword evidence="5" id="KW-0732">Signal</keyword>
<dbReference type="GO" id="GO:0051707">
    <property type="term" value="P:response to other organism"/>
    <property type="evidence" value="ECO:0007669"/>
    <property type="project" value="UniProtKB-ARBA"/>
</dbReference>
<comment type="catalytic activity">
    <reaction evidence="13 14">
        <text>L-seryl-[protein] + ATP = O-phospho-L-seryl-[protein] + ADP + H(+)</text>
        <dbReference type="Rhea" id="RHEA:17989"/>
        <dbReference type="Rhea" id="RHEA-COMP:9863"/>
        <dbReference type="Rhea" id="RHEA-COMP:11604"/>
        <dbReference type="ChEBI" id="CHEBI:15378"/>
        <dbReference type="ChEBI" id="CHEBI:29999"/>
        <dbReference type="ChEBI" id="CHEBI:30616"/>
        <dbReference type="ChEBI" id="CHEBI:83421"/>
        <dbReference type="ChEBI" id="CHEBI:456216"/>
        <dbReference type="EC" id="2.7.11.1"/>
    </reaction>
</comment>
<evidence type="ECO:0000256" key="11">
    <source>
        <dbReference type="ARBA" id="ARBA00023180"/>
    </source>
</evidence>
<keyword evidence="11" id="KW-0325">Glycoprotein</keyword>